<proteinExistence type="predicted"/>
<sequence>MRSPQRSDVRAARLLTFSAGAVNAWGFLSLGGVFTSVVTANSAMFGIGLGSVDPVLGGLAGLAVLCYVLGAAGGGWSAVRAERGARALTTDFLFLELVLLWVVAAWWLGTGGHPSGWARTVMLGTVAAAMGCQNAGVRVAMGGRVTTAYLTGLLTRAVVEAVTERRPQRQVLVTMGLLVLGAVAFTLVERWLHAVAAVFPALAVTAAWLGSRYERSRRPGRPTAPARRP</sequence>
<dbReference type="Pfam" id="PF06912">
    <property type="entry name" value="DUF1275"/>
    <property type="match status" value="1"/>
</dbReference>
<dbReference type="Proteomes" id="UP001595855">
    <property type="component" value="Unassembled WGS sequence"/>
</dbReference>
<feature type="transmembrane region" description="Helical" evidence="1">
    <location>
        <begin position="55"/>
        <end position="79"/>
    </location>
</feature>
<protein>
    <submittedName>
        <fullName evidence="2">YoaK family protein</fullName>
    </submittedName>
</protein>
<feature type="transmembrane region" description="Helical" evidence="1">
    <location>
        <begin position="194"/>
        <end position="211"/>
    </location>
</feature>
<gene>
    <name evidence="2" type="ORF">ACFPRC_01105</name>
</gene>
<dbReference type="PANTHER" id="PTHR37314">
    <property type="entry name" value="SLR0142 PROTEIN"/>
    <property type="match status" value="1"/>
</dbReference>
<evidence type="ECO:0000313" key="2">
    <source>
        <dbReference type="EMBL" id="MFC5013468.1"/>
    </source>
</evidence>
<keyword evidence="1" id="KW-0812">Transmembrane</keyword>
<dbReference type="RefSeq" id="WP_344504623.1">
    <property type="nucleotide sequence ID" value="NZ_BAAATN010000014.1"/>
</dbReference>
<feature type="transmembrane region" description="Helical" evidence="1">
    <location>
        <begin position="121"/>
        <end position="141"/>
    </location>
</feature>
<evidence type="ECO:0000256" key="1">
    <source>
        <dbReference type="SAM" id="Phobius"/>
    </source>
</evidence>
<keyword evidence="1" id="KW-1133">Transmembrane helix</keyword>
<keyword evidence="1" id="KW-0472">Membrane</keyword>
<feature type="transmembrane region" description="Helical" evidence="1">
    <location>
        <begin position="12"/>
        <end position="35"/>
    </location>
</feature>
<feature type="transmembrane region" description="Helical" evidence="1">
    <location>
        <begin position="171"/>
        <end position="188"/>
    </location>
</feature>
<keyword evidence="3" id="KW-1185">Reference proteome</keyword>
<reference evidence="3" key="1">
    <citation type="journal article" date="2019" name="Int. J. Syst. Evol. Microbiol.">
        <title>The Global Catalogue of Microorganisms (GCM) 10K type strain sequencing project: providing services to taxonomists for standard genome sequencing and annotation.</title>
        <authorList>
            <consortium name="The Broad Institute Genomics Platform"/>
            <consortium name="The Broad Institute Genome Sequencing Center for Infectious Disease"/>
            <person name="Wu L."/>
            <person name="Ma J."/>
        </authorList>
    </citation>
    <scope>NUCLEOTIDE SEQUENCE [LARGE SCALE GENOMIC DNA]</scope>
    <source>
        <strain evidence="3">CGMCC 4.1542</strain>
    </source>
</reference>
<evidence type="ECO:0000313" key="3">
    <source>
        <dbReference type="Proteomes" id="UP001595855"/>
    </source>
</evidence>
<comment type="caution">
    <text evidence="2">The sequence shown here is derived from an EMBL/GenBank/DDBJ whole genome shotgun (WGS) entry which is preliminary data.</text>
</comment>
<organism evidence="2 3">
    <name type="scientific">Streptomyces lienomycini</name>
    <dbReference type="NCBI Taxonomy" id="284035"/>
    <lineage>
        <taxon>Bacteria</taxon>
        <taxon>Bacillati</taxon>
        <taxon>Actinomycetota</taxon>
        <taxon>Actinomycetes</taxon>
        <taxon>Kitasatosporales</taxon>
        <taxon>Streptomycetaceae</taxon>
        <taxon>Streptomyces</taxon>
    </lineage>
</organism>
<dbReference type="PANTHER" id="PTHR37314:SF4">
    <property type="entry name" value="UPF0700 TRANSMEMBRANE PROTEIN YOAK"/>
    <property type="match status" value="1"/>
</dbReference>
<name>A0ABV9WNW1_9ACTN</name>
<dbReference type="InterPro" id="IPR010699">
    <property type="entry name" value="DUF1275"/>
</dbReference>
<dbReference type="EMBL" id="JBHSJO010000001">
    <property type="protein sequence ID" value="MFC5013468.1"/>
    <property type="molecule type" value="Genomic_DNA"/>
</dbReference>
<feature type="transmembrane region" description="Helical" evidence="1">
    <location>
        <begin position="91"/>
        <end position="109"/>
    </location>
</feature>
<accession>A0ABV9WNW1</accession>